<name>A0A0R3SCY7_HYMDI</name>
<reference evidence="2 4" key="3">
    <citation type="submission" date="2019-07" db="EMBL/GenBank/DDBJ databases">
        <authorList>
            <person name="Jastrzebski P J."/>
            <person name="Paukszto L."/>
            <person name="Jastrzebski P J."/>
        </authorList>
    </citation>
    <scope>NUCLEOTIDE SEQUENCE [LARGE SCALE GENOMIC DNA]</scope>
    <source>
        <strain evidence="2 4">WMS-il1</strain>
    </source>
</reference>
<dbReference type="Proteomes" id="UP000274504">
    <property type="component" value="Unassembled WGS sequence"/>
</dbReference>
<dbReference type="WBParaSite" id="HDID_0000249301-mRNA-1">
    <property type="protein sequence ID" value="HDID_0000249301-mRNA-1"/>
    <property type="gene ID" value="HDID_0000249301"/>
</dbReference>
<evidence type="ECO:0000313" key="4">
    <source>
        <dbReference type="Proteomes" id="UP000321570"/>
    </source>
</evidence>
<reference evidence="1 3" key="2">
    <citation type="submission" date="2018-11" db="EMBL/GenBank/DDBJ databases">
        <authorList>
            <consortium name="Pathogen Informatics"/>
        </authorList>
    </citation>
    <scope>NUCLEOTIDE SEQUENCE [LARGE SCALE GENOMIC DNA]</scope>
</reference>
<dbReference type="EMBL" id="CABIJS010000111">
    <property type="protein sequence ID" value="VUZ43093.1"/>
    <property type="molecule type" value="Genomic_DNA"/>
</dbReference>
<evidence type="ECO:0000313" key="3">
    <source>
        <dbReference type="Proteomes" id="UP000274504"/>
    </source>
</evidence>
<organism evidence="5">
    <name type="scientific">Hymenolepis diminuta</name>
    <name type="common">Rat tapeworm</name>
    <dbReference type="NCBI Taxonomy" id="6216"/>
    <lineage>
        <taxon>Eukaryota</taxon>
        <taxon>Metazoa</taxon>
        <taxon>Spiralia</taxon>
        <taxon>Lophotrochozoa</taxon>
        <taxon>Platyhelminthes</taxon>
        <taxon>Cestoda</taxon>
        <taxon>Eucestoda</taxon>
        <taxon>Cyclophyllidea</taxon>
        <taxon>Hymenolepididae</taxon>
        <taxon>Hymenolepis</taxon>
    </lineage>
</organism>
<dbReference type="Proteomes" id="UP000321570">
    <property type="component" value="Unassembled WGS sequence"/>
</dbReference>
<reference evidence="5" key="1">
    <citation type="submission" date="2017-02" db="UniProtKB">
        <authorList>
            <consortium name="WormBaseParasite"/>
        </authorList>
    </citation>
    <scope>IDENTIFICATION</scope>
</reference>
<proteinExistence type="predicted"/>
<protein>
    <submittedName>
        <fullName evidence="1 5">Uncharacterized protein</fullName>
    </submittedName>
</protein>
<dbReference type="AlphaFoldDB" id="A0A0R3SCY7"/>
<evidence type="ECO:0000313" key="2">
    <source>
        <dbReference type="EMBL" id="VUZ43093.1"/>
    </source>
</evidence>
<evidence type="ECO:0000313" key="5">
    <source>
        <dbReference type="WBParaSite" id="HDID_0000249301-mRNA-1"/>
    </source>
</evidence>
<keyword evidence="4" id="KW-1185">Reference proteome</keyword>
<accession>A0A0R3SCY7</accession>
<evidence type="ECO:0000313" key="1">
    <source>
        <dbReference type="EMBL" id="VDL19955.1"/>
    </source>
</evidence>
<gene>
    <name evidence="1" type="ORF">HDID_LOCUS2494</name>
    <name evidence="2" type="ORF">WMSIL1_LOCUS4082</name>
</gene>
<sequence length="237" mass="26567">MEENKGNNISNSTAWVGSKSVYCINNVDIPRNTSQTIVLIIFDQAENYYGAFRNEMIINVPIFKAYGHGEFLGISKSVKCFEGSFPMNSGVAVLSFDNKKEALRCLQSKTQIRETDWMGAPEMYIVPLCNPIKNMNDWNILQIDFYDVKNGVNFTKYLNTLEDIVHNNGGLIIAGTSDMTRFRGVSRPAYVLIYQWTSISQAQNFNKEVDGLLTSAGAACSTRAVVEMDAYDSRCLD</sequence>
<dbReference type="EMBL" id="UYSG01000619">
    <property type="protein sequence ID" value="VDL19955.1"/>
    <property type="molecule type" value="Genomic_DNA"/>
</dbReference>
<dbReference type="OrthoDB" id="6221250at2759"/>